<evidence type="ECO:0000313" key="1">
    <source>
        <dbReference type="EMBL" id="HIX06968.1"/>
    </source>
</evidence>
<comment type="caution">
    <text evidence="1">The sequence shown here is derived from an EMBL/GenBank/DDBJ whole genome shotgun (WGS) entry which is preliminary data.</text>
</comment>
<reference evidence="1" key="2">
    <citation type="submission" date="2021-04" db="EMBL/GenBank/DDBJ databases">
        <authorList>
            <person name="Gilroy R."/>
        </authorList>
    </citation>
    <scope>NUCLEOTIDE SEQUENCE</scope>
    <source>
        <strain evidence="1">811</strain>
    </source>
</reference>
<gene>
    <name evidence="1" type="ORF">H9741_00665</name>
</gene>
<name>A0A9D2AEL8_9FIRM</name>
<proteinExistence type="predicted"/>
<evidence type="ECO:0000313" key="2">
    <source>
        <dbReference type="Proteomes" id="UP000824204"/>
    </source>
</evidence>
<reference evidence="1" key="1">
    <citation type="journal article" date="2021" name="PeerJ">
        <title>Extensive microbial diversity within the chicken gut microbiome revealed by metagenomics and culture.</title>
        <authorList>
            <person name="Gilroy R."/>
            <person name="Ravi A."/>
            <person name="Getino M."/>
            <person name="Pursley I."/>
            <person name="Horton D.L."/>
            <person name="Alikhan N.F."/>
            <person name="Baker D."/>
            <person name="Gharbi K."/>
            <person name="Hall N."/>
            <person name="Watson M."/>
            <person name="Adriaenssens E.M."/>
            <person name="Foster-Nyarko E."/>
            <person name="Jarju S."/>
            <person name="Secka A."/>
            <person name="Antonio M."/>
            <person name="Oren A."/>
            <person name="Chaudhuri R.R."/>
            <person name="La Ragione R."/>
            <person name="Hildebrand F."/>
            <person name="Pallen M.J."/>
        </authorList>
    </citation>
    <scope>NUCLEOTIDE SEQUENCE</scope>
    <source>
        <strain evidence="1">811</strain>
    </source>
</reference>
<accession>A0A9D2AEL8</accession>
<organism evidence="1 2">
    <name type="scientific">Candidatus Borkfalkia faecipullorum</name>
    <dbReference type="NCBI Taxonomy" id="2838510"/>
    <lineage>
        <taxon>Bacteria</taxon>
        <taxon>Bacillati</taxon>
        <taxon>Bacillota</taxon>
        <taxon>Clostridia</taxon>
        <taxon>Christensenellales</taxon>
        <taxon>Christensenellaceae</taxon>
        <taxon>Candidatus Borkfalkia</taxon>
    </lineage>
</organism>
<sequence length="99" mass="11744">MDKQTVLDFRNDFMRYTDLTAAQISVLAPVLYGQEDRYYEACVQFLKKGEMQNLTYGEYSTDLIMKGMRCSYPEALVIMRNMEQFPDYADFFFVPRMVE</sequence>
<protein>
    <submittedName>
        <fullName evidence="1">Uncharacterized protein</fullName>
    </submittedName>
</protein>
<dbReference type="AlphaFoldDB" id="A0A9D2AEL8"/>
<dbReference type="EMBL" id="DXFX01000009">
    <property type="protein sequence ID" value="HIX06968.1"/>
    <property type="molecule type" value="Genomic_DNA"/>
</dbReference>
<dbReference type="Proteomes" id="UP000824204">
    <property type="component" value="Unassembled WGS sequence"/>
</dbReference>